<keyword evidence="13" id="KW-0443">Lipid metabolism</keyword>
<comment type="catalytic activity">
    <reaction evidence="32">
        <text>octanedioyl-CoA + H2O = octanedioate + CoA + H(+)</text>
        <dbReference type="Rhea" id="RHEA:40587"/>
        <dbReference type="ChEBI" id="CHEBI:15377"/>
        <dbReference type="ChEBI" id="CHEBI:15378"/>
        <dbReference type="ChEBI" id="CHEBI:57287"/>
        <dbReference type="ChEBI" id="CHEBI:76282"/>
        <dbReference type="ChEBI" id="CHEBI:76317"/>
    </reaction>
    <physiologicalReaction direction="left-to-right" evidence="32">
        <dbReference type="Rhea" id="RHEA:40588"/>
    </physiologicalReaction>
</comment>
<keyword evidence="10" id="KW-0378">Hydrolase</keyword>
<dbReference type="GO" id="GO:0006637">
    <property type="term" value="P:acyl-CoA metabolic process"/>
    <property type="evidence" value="ECO:0007669"/>
    <property type="project" value="InterPro"/>
</dbReference>
<dbReference type="InterPro" id="IPR029069">
    <property type="entry name" value="HotDog_dom_sf"/>
</dbReference>
<dbReference type="InterPro" id="IPR011992">
    <property type="entry name" value="EF-hand-dom_pair"/>
</dbReference>
<evidence type="ECO:0000256" key="15">
    <source>
        <dbReference type="ARBA" id="ARBA00023179"/>
    </source>
</evidence>
<comment type="catalytic activity">
    <reaction evidence="33">
        <text>2-methyloctadecanoyl-CoA + H2O = 2-methyloctadecanoate + CoA + H(+)</text>
        <dbReference type="Rhea" id="RHEA:59940"/>
        <dbReference type="ChEBI" id="CHEBI:15377"/>
        <dbReference type="ChEBI" id="CHEBI:15378"/>
        <dbReference type="ChEBI" id="CHEBI:57287"/>
        <dbReference type="ChEBI" id="CHEBI:143530"/>
        <dbReference type="ChEBI" id="CHEBI:143531"/>
    </reaction>
    <physiologicalReaction direction="left-to-right" evidence="33">
        <dbReference type="Rhea" id="RHEA:59941"/>
    </physiologicalReaction>
</comment>
<dbReference type="GeneTree" id="ENSGT00390000004207"/>
<evidence type="ECO:0000256" key="45">
    <source>
        <dbReference type="ARBA" id="ARBA00052089"/>
    </source>
</evidence>
<evidence type="ECO:0000256" key="28">
    <source>
        <dbReference type="ARBA" id="ARBA00050280"/>
    </source>
</evidence>
<dbReference type="FunFam" id="2.40.160.210:FF:000002">
    <property type="entry name" value="acyl-coenzyme A thioesterase 8"/>
    <property type="match status" value="1"/>
</dbReference>
<evidence type="ECO:0000256" key="16">
    <source>
        <dbReference type="ARBA" id="ARBA00035852"/>
    </source>
</evidence>
<proteinExistence type="inferred from homology"/>
<feature type="domain" description="EF-hand" evidence="60">
    <location>
        <begin position="311"/>
        <end position="346"/>
    </location>
</feature>
<dbReference type="GO" id="GO:0007031">
    <property type="term" value="P:peroxisome organization"/>
    <property type="evidence" value="ECO:0007669"/>
    <property type="project" value="UniProtKB-KW"/>
</dbReference>
<comment type="catalytic activity">
    <reaction evidence="29">
        <text>(9Z)-hexadecenoyl-CoA + H2O = (9Z)-hexadecenoate + CoA + H(+)</text>
        <dbReference type="Rhea" id="RHEA:40131"/>
        <dbReference type="ChEBI" id="CHEBI:15377"/>
        <dbReference type="ChEBI" id="CHEBI:15378"/>
        <dbReference type="ChEBI" id="CHEBI:32372"/>
        <dbReference type="ChEBI" id="CHEBI:57287"/>
        <dbReference type="ChEBI" id="CHEBI:61540"/>
    </reaction>
    <physiologicalReaction direction="left-to-right" evidence="29">
        <dbReference type="Rhea" id="RHEA:40132"/>
    </physiologicalReaction>
</comment>
<evidence type="ECO:0000256" key="21">
    <source>
        <dbReference type="ARBA" id="ARBA00044117"/>
    </source>
</evidence>
<evidence type="ECO:0000256" key="29">
    <source>
        <dbReference type="ARBA" id="ARBA00050352"/>
    </source>
</evidence>
<comment type="catalytic activity">
    <reaction evidence="17">
        <text>(9Z)-octadecenoyl-CoA + H2O = (9Z)-octadecenoate + CoA + H(+)</text>
        <dbReference type="Rhea" id="RHEA:40139"/>
        <dbReference type="ChEBI" id="CHEBI:15377"/>
        <dbReference type="ChEBI" id="CHEBI:15378"/>
        <dbReference type="ChEBI" id="CHEBI:30823"/>
        <dbReference type="ChEBI" id="CHEBI:57287"/>
        <dbReference type="ChEBI" id="CHEBI:57387"/>
    </reaction>
    <physiologicalReaction direction="left-to-right" evidence="17">
        <dbReference type="Rhea" id="RHEA:40140"/>
    </physiologicalReaction>
</comment>
<evidence type="ECO:0000256" key="24">
    <source>
        <dbReference type="ARBA" id="ARBA00047969"/>
    </source>
</evidence>
<comment type="catalytic activity">
    <reaction evidence="44">
        <text>eicosanoyl-CoA + H2O = eicosanoate + CoA + H(+)</text>
        <dbReference type="Rhea" id="RHEA:40147"/>
        <dbReference type="ChEBI" id="CHEBI:15377"/>
        <dbReference type="ChEBI" id="CHEBI:15378"/>
        <dbReference type="ChEBI" id="CHEBI:32360"/>
        <dbReference type="ChEBI" id="CHEBI:57287"/>
        <dbReference type="ChEBI" id="CHEBI:57380"/>
    </reaction>
    <physiologicalReaction direction="left-to-right" evidence="44">
        <dbReference type="Rhea" id="RHEA:40148"/>
    </physiologicalReaction>
</comment>
<comment type="catalytic activity">
    <reaction evidence="42">
        <text>(9Z,12Z)-octadecadienoyl-CoA + H2O = (9Z,12Z)-octadecadienoate + CoA + H(+)</text>
        <dbReference type="Rhea" id="RHEA:40143"/>
        <dbReference type="ChEBI" id="CHEBI:15377"/>
        <dbReference type="ChEBI" id="CHEBI:15378"/>
        <dbReference type="ChEBI" id="CHEBI:30245"/>
        <dbReference type="ChEBI" id="CHEBI:57287"/>
        <dbReference type="ChEBI" id="CHEBI:57383"/>
    </reaction>
    <physiologicalReaction direction="left-to-right" evidence="42">
        <dbReference type="Rhea" id="RHEA:40144"/>
    </physiologicalReaction>
</comment>
<dbReference type="GO" id="GO:0005782">
    <property type="term" value="C:peroxisomal matrix"/>
    <property type="evidence" value="ECO:0007669"/>
    <property type="project" value="UniProtKB-SubCell"/>
</dbReference>
<evidence type="ECO:0000256" key="43">
    <source>
        <dbReference type="ARBA" id="ARBA00052008"/>
    </source>
</evidence>
<accession>A0A9L0TSG8</accession>
<comment type="catalytic activity">
    <reaction evidence="24">
        <text>decanoyl-CoA + H2O = decanoate + CoA + H(+)</text>
        <dbReference type="Rhea" id="RHEA:40059"/>
        <dbReference type="ChEBI" id="CHEBI:15377"/>
        <dbReference type="ChEBI" id="CHEBI:15378"/>
        <dbReference type="ChEBI" id="CHEBI:27689"/>
        <dbReference type="ChEBI" id="CHEBI:57287"/>
        <dbReference type="ChEBI" id="CHEBI:61430"/>
    </reaction>
    <physiologicalReaction direction="left-to-right" evidence="24">
        <dbReference type="Rhea" id="RHEA:40060"/>
    </physiologicalReaction>
</comment>
<comment type="catalytic activity">
    <reaction evidence="36">
        <text>(3S)-3-hydroxy-3-methylglutaryl-CoA + H2O = 3-hydroxy-3-methylglutarate + CoA + H(+)</text>
        <dbReference type="Rhea" id="RHEA:16305"/>
        <dbReference type="ChEBI" id="CHEBI:15377"/>
        <dbReference type="ChEBI" id="CHEBI:15378"/>
        <dbReference type="ChEBI" id="CHEBI:17325"/>
        <dbReference type="ChEBI" id="CHEBI:43074"/>
        <dbReference type="ChEBI" id="CHEBI:57287"/>
        <dbReference type="EC" id="3.1.2.5"/>
    </reaction>
    <physiologicalReaction direction="left-to-right" evidence="36">
        <dbReference type="Rhea" id="RHEA:16306"/>
    </physiologicalReaction>
</comment>
<evidence type="ECO:0000256" key="12">
    <source>
        <dbReference type="ARBA" id="ARBA00022837"/>
    </source>
</evidence>
<dbReference type="EC" id="3.1.2.11" evidence="55"/>
<dbReference type="PROSITE" id="PS00018">
    <property type="entry name" value="EF_HAND_1"/>
    <property type="match status" value="4"/>
</dbReference>
<evidence type="ECO:0000256" key="52">
    <source>
        <dbReference type="ARBA" id="ARBA00066312"/>
    </source>
</evidence>
<evidence type="ECO:0000256" key="34">
    <source>
        <dbReference type="ARBA" id="ARBA00051199"/>
    </source>
</evidence>
<dbReference type="EC" id="3.1.2.2" evidence="20"/>
<evidence type="ECO:0000256" key="10">
    <source>
        <dbReference type="ARBA" id="ARBA00022801"/>
    </source>
</evidence>
<dbReference type="Gene3D" id="2.40.160.210">
    <property type="entry name" value="Acyl-CoA thioesterase, double hotdog domain"/>
    <property type="match status" value="1"/>
</dbReference>
<comment type="catalytic activity">
    <reaction evidence="31">
        <text>(9Z)-tetradecenoyl-CoA + H2O = (9Z)-tetradecenoate + CoA + H(+)</text>
        <dbReference type="Rhea" id="RHEA:40135"/>
        <dbReference type="ChEBI" id="CHEBI:15377"/>
        <dbReference type="ChEBI" id="CHEBI:15378"/>
        <dbReference type="ChEBI" id="CHEBI:32370"/>
        <dbReference type="ChEBI" id="CHEBI:57287"/>
        <dbReference type="ChEBI" id="CHEBI:65060"/>
    </reaction>
    <physiologicalReaction direction="left-to-right" evidence="31">
        <dbReference type="Rhea" id="RHEA:40136"/>
    </physiologicalReaction>
</comment>
<feature type="domain" description="EF-hand" evidence="60">
    <location>
        <begin position="275"/>
        <end position="310"/>
    </location>
</feature>
<evidence type="ECO:0000256" key="44">
    <source>
        <dbReference type="ARBA" id="ARBA00052034"/>
    </source>
</evidence>
<evidence type="ECO:0000256" key="37">
    <source>
        <dbReference type="ARBA" id="ARBA00051390"/>
    </source>
</evidence>
<dbReference type="SMART" id="SM00054">
    <property type="entry name" value="EFh"/>
    <property type="match status" value="4"/>
</dbReference>
<dbReference type="EC" id="3.1.2.1" evidence="5"/>
<dbReference type="NCBIfam" id="TIGR00189">
    <property type="entry name" value="tesB"/>
    <property type="match status" value="1"/>
</dbReference>
<comment type="catalytic activity">
    <reaction evidence="1">
        <text>butanoyl-CoA + H2O = butanoate + CoA + H(+)</text>
        <dbReference type="Rhea" id="RHEA:40111"/>
        <dbReference type="ChEBI" id="CHEBI:15377"/>
        <dbReference type="ChEBI" id="CHEBI:15378"/>
        <dbReference type="ChEBI" id="CHEBI:17968"/>
        <dbReference type="ChEBI" id="CHEBI:57287"/>
        <dbReference type="ChEBI" id="CHEBI:57371"/>
    </reaction>
    <physiologicalReaction direction="left-to-right" evidence="1">
        <dbReference type="Rhea" id="RHEA:40112"/>
    </physiologicalReaction>
</comment>
<evidence type="ECO:0000259" key="60">
    <source>
        <dbReference type="PROSITE" id="PS50222"/>
    </source>
</evidence>
<feature type="domain" description="EF-hand" evidence="60">
    <location>
        <begin position="387"/>
        <end position="420"/>
    </location>
</feature>
<dbReference type="EC" id="3.1.2.27" evidence="54"/>
<evidence type="ECO:0000256" key="27">
    <source>
        <dbReference type="ARBA" id="ARBA00050199"/>
    </source>
</evidence>
<dbReference type="Gene3D" id="1.10.238.10">
    <property type="entry name" value="EF-hand"/>
    <property type="match status" value="2"/>
</dbReference>
<dbReference type="InterPro" id="IPR003703">
    <property type="entry name" value="Acyl_CoA_thio"/>
</dbReference>
<keyword evidence="11" id="KW-0276">Fatty acid metabolism</keyword>
<keyword evidence="6" id="KW-0719">Serine esterase</keyword>
<evidence type="ECO:0000256" key="18">
    <source>
        <dbReference type="ARBA" id="ARBA00037722"/>
    </source>
</evidence>
<evidence type="ECO:0000256" key="49">
    <source>
        <dbReference type="ARBA" id="ARBA00052821"/>
    </source>
</evidence>
<evidence type="ECO:0000256" key="38">
    <source>
        <dbReference type="ARBA" id="ARBA00051478"/>
    </source>
</evidence>
<evidence type="ECO:0000256" key="23">
    <source>
        <dbReference type="ARBA" id="ARBA00047734"/>
    </source>
</evidence>
<comment type="catalytic activity">
    <reaction evidence="40">
        <text>choloyl-CoA + H2O = cholate + CoA + H(+)</text>
        <dbReference type="Rhea" id="RHEA:14541"/>
        <dbReference type="ChEBI" id="CHEBI:15377"/>
        <dbReference type="ChEBI" id="CHEBI:15378"/>
        <dbReference type="ChEBI" id="CHEBI:29747"/>
        <dbReference type="ChEBI" id="CHEBI:57287"/>
        <dbReference type="ChEBI" id="CHEBI:57373"/>
        <dbReference type="EC" id="3.1.2.27"/>
    </reaction>
    <physiologicalReaction direction="left-to-right" evidence="40">
        <dbReference type="Rhea" id="RHEA:14542"/>
    </physiologicalReaction>
</comment>
<dbReference type="EC" id="3.1.2.3" evidence="53"/>
<evidence type="ECO:0000256" key="8">
    <source>
        <dbReference type="ARBA" id="ARBA00022723"/>
    </source>
</evidence>
<dbReference type="PROSITE" id="PS50222">
    <property type="entry name" value="EF_HAND_2"/>
    <property type="match status" value="4"/>
</dbReference>
<comment type="catalytic activity">
    <reaction evidence="37">
        <text>prostaglandin F2alpha-CoA + H2O = prostaglandin F2alpha + CoA + H(+)</text>
        <dbReference type="Rhea" id="RHEA:59948"/>
        <dbReference type="ChEBI" id="CHEBI:15377"/>
        <dbReference type="ChEBI" id="CHEBI:15378"/>
        <dbReference type="ChEBI" id="CHEBI:57287"/>
        <dbReference type="ChEBI" id="CHEBI:57404"/>
        <dbReference type="ChEBI" id="CHEBI:143532"/>
    </reaction>
    <physiologicalReaction direction="left-to-right" evidence="37">
        <dbReference type="Rhea" id="RHEA:59949"/>
    </physiologicalReaction>
</comment>
<evidence type="ECO:0000256" key="32">
    <source>
        <dbReference type="ARBA" id="ARBA00051113"/>
    </source>
</evidence>
<evidence type="ECO:0000256" key="57">
    <source>
        <dbReference type="ARBA" id="ARBA00081170"/>
    </source>
</evidence>
<evidence type="ECO:0000256" key="41">
    <source>
        <dbReference type="ARBA" id="ARBA00051584"/>
    </source>
</evidence>
<evidence type="ECO:0000256" key="31">
    <source>
        <dbReference type="ARBA" id="ARBA00050783"/>
    </source>
</evidence>
<dbReference type="AlphaFoldDB" id="A0A9L0TSG8"/>
<dbReference type="EC" id="3.1.2.5" evidence="52"/>
<reference evidence="61 62" key="1">
    <citation type="journal article" date="2009" name="Science">
        <title>Genome sequence, comparative analysis, and population genetics of the domestic horse.</title>
        <authorList>
            <consortium name="Broad Institute Genome Sequencing Platform"/>
            <consortium name="Broad Institute Whole Genome Assembly Team"/>
            <person name="Wade C.M."/>
            <person name="Giulotto E."/>
            <person name="Sigurdsson S."/>
            <person name="Zoli M."/>
            <person name="Gnerre S."/>
            <person name="Imsland F."/>
            <person name="Lear T.L."/>
            <person name="Adelson D.L."/>
            <person name="Bailey E."/>
            <person name="Bellone R.R."/>
            <person name="Bloecker H."/>
            <person name="Distl O."/>
            <person name="Edgar R.C."/>
            <person name="Garber M."/>
            <person name="Leeb T."/>
            <person name="Mauceli E."/>
            <person name="MacLeod J.N."/>
            <person name="Penedo M.C.T."/>
            <person name="Raison J.M."/>
            <person name="Sharpe T."/>
            <person name="Vogel J."/>
            <person name="Andersson L."/>
            <person name="Antczak D.F."/>
            <person name="Biagi T."/>
            <person name="Binns M.M."/>
            <person name="Chowdhary B.P."/>
            <person name="Coleman S.J."/>
            <person name="Della Valle G."/>
            <person name="Fryc S."/>
            <person name="Guerin G."/>
            <person name="Hasegawa T."/>
            <person name="Hill E.W."/>
            <person name="Jurka J."/>
            <person name="Kiialainen A."/>
            <person name="Lindgren G."/>
            <person name="Liu J."/>
            <person name="Magnani E."/>
            <person name="Mickelson J.R."/>
            <person name="Murray J."/>
            <person name="Nergadze S.G."/>
            <person name="Onofrio R."/>
            <person name="Pedroni S."/>
            <person name="Piras M.F."/>
            <person name="Raudsepp T."/>
            <person name="Rocchi M."/>
            <person name="Roeed K.H."/>
            <person name="Ryder O.A."/>
            <person name="Searle S."/>
            <person name="Skow L."/>
            <person name="Swinburne J.E."/>
            <person name="Syvaenen A.C."/>
            <person name="Tozaki T."/>
            <person name="Valberg S.J."/>
            <person name="Vaudin M."/>
            <person name="White J.R."/>
            <person name="Zody M.C."/>
            <person name="Lander E.S."/>
            <person name="Lindblad-Toh K."/>
        </authorList>
    </citation>
    <scope>NUCLEOTIDE SEQUENCE [LARGE SCALE GENOMIC DNA]</scope>
    <source>
        <strain evidence="61 62">Thoroughbred</strain>
    </source>
</reference>
<comment type="catalytic activity">
    <reaction evidence="26">
        <text>tetradecanoyl-CoA + H2O = tetradecanoate + CoA + H(+)</text>
        <dbReference type="Rhea" id="RHEA:40119"/>
        <dbReference type="ChEBI" id="CHEBI:15377"/>
        <dbReference type="ChEBI" id="CHEBI:15378"/>
        <dbReference type="ChEBI" id="CHEBI:30807"/>
        <dbReference type="ChEBI" id="CHEBI:57287"/>
        <dbReference type="ChEBI" id="CHEBI:57385"/>
    </reaction>
    <physiologicalReaction direction="left-to-right" evidence="26">
        <dbReference type="Rhea" id="RHEA:40120"/>
    </physiologicalReaction>
</comment>
<comment type="catalytic activity">
    <reaction evidence="16">
        <text>(5Z,8Z,11Z,14Z)-eicosatetraenoyl-CoA + H2O = (5Z,8Z,11Z,14Z)-eicosatetraenoate + CoA + H(+)</text>
        <dbReference type="Rhea" id="RHEA:40151"/>
        <dbReference type="ChEBI" id="CHEBI:15377"/>
        <dbReference type="ChEBI" id="CHEBI:15378"/>
        <dbReference type="ChEBI" id="CHEBI:32395"/>
        <dbReference type="ChEBI" id="CHEBI:57287"/>
        <dbReference type="ChEBI" id="CHEBI:57368"/>
    </reaction>
    <physiologicalReaction direction="left-to-right" evidence="16">
        <dbReference type="Rhea" id="RHEA:40152"/>
    </physiologicalReaction>
</comment>
<evidence type="ECO:0000256" key="36">
    <source>
        <dbReference type="ARBA" id="ARBA00051360"/>
    </source>
</evidence>
<dbReference type="InterPro" id="IPR025652">
    <property type="entry name" value="TesB_C"/>
</dbReference>
<dbReference type="Pfam" id="PF13622">
    <property type="entry name" value="4HBT_3"/>
    <property type="match status" value="1"/>
</dbReference>
<evidence type="ECO:0000256" key="42">
    <source>
        <dbReference type="ARBA" id="ARBA00051757"/>
    </source>
</evidence>
<dbReference type="Ensembl" id="ENSECAT00000093517.1">
    <property type="protein sequence ID" value="ENSECAP00000089972.1"/>
    <property type="gene ID" value="ENSECAG00000021884.4"/>
</dbReference>
<dbReference type="GO" id="GO:0052689">
    <property type="term" value="F:carboxylic ester hydrolase activity"/>
    <property type="evidence" value="ECO:0007669"/>
    <property type="project" value="UniProtKB-KW"/>
</dbReference>
<evidence type="ECO:0000256" key="19">
    <source>
        <dbReference type="ARBA" id="ARBA00038202"/>
    </source>
</evidence>
<protein>
    <recommendedName>
        <fullName evidence="56">Acyl-coenzyme A thioesterase 8</fullName>
        <ecNumber evidence="5">3.1.2.1</ecNumber>
        <ecNumber evidence="55">3.1.2.11</ecNumber>
        <ecNumber evidence="20">3.1.2.2</ecNumber>
        <ecNumber evidence="54">3.1.2.27</ecNumber>
        <ecNumber evidence="53">3.1.2.3</ecNumber>
        <ecNumber evidence="52">3.1.2.5</ecNumber>
    </recommendedName>
    <alternativeName>
        <fullName evidence="57">Choloyl-coenzyme A thioesterase</fullName>
    </alternativeName>
    <alternativeName>
        <fullName evidence="59">Peroxisomal acyl-coenzyme A thioester hydrolase 1</fullName>
    </alternativeName>
    <alternativeName>
        <fullName evidence="58">Peroxisomal long-chain acyl-CoA thioesterase 1</fullName>
    </alternativeName>
    <alternativeName>
        <fullName evidence="21">Troponin C, skeletal muscle</fullName>
    </alternativeName>
</protein>
<dbReference type="InterPro" id="IPR042171">
    <property type="entry name" value="Acyl-CoA_hotdog"/>
</dbReference>
<dbReference type="PANTHER" id="PTHR11066">
    <property type="entry name" value="ACYL-COA THIOESTERASE"/>
    <property type="match status" value="1"/>
</dbReference>
<evidence type="ECO:0000256" key="35">
    <source>
        <dbReference type="ARBA" id="ARBA00051261"/>
    </source>
</evidence>
<keyword evidence="8" id="KW-0479">Metal-binding</keyword>
<keyword evidence="7" id="KW-0962">Peroxisome biogenesis</keyword>
<keyword evidence="15" id="KW-0514">Muscle protein</keyword>
<evidence type="ECO:0000256" key="1">
    <source>
        <dbReference type="ARBA" id="ARBA00000295"/>
    </source>
</evidence>
<evidence type="ECO:0000256" key="2">
    <source>
        <dbReference type="ARBA" id="ARBA00004253"/>
    </source>
</evidence>
<evidence type="ECO:0000256" key="55">
    <source>
        <dbReference type="ARBA" id="ARBA00066473"/>
    </source>
</evidence>
<comment type="function">
    <text evidence="18">Troponin is the central regulatory protein of striated muscle contraction. Tn consists of three components: Tn-I which is the inhibitor of actomyosin ATPase, Tn-T which contains the binding site for tropomyosin and Tn-C. The binding of calcium to Tn-C abolishes the inhibitory action of Tn on actin filaments.</text>
</comment>
<sequence length="420" mass="47576">MSSPQAPEDGQGSGDPPGDLRSVLVTSVLNLEPLDEDLFRGRNYWAPTTRRLFGGQIVGQALVAAAKSVSEDVHMHSLHCYFVREGDPKVPVLYQVERTRTGASFSVRSVKAVQHGKAIFICQVSFQQAQPSPMQHQFSMPTVPPPEELLDSETLIDQYLRDPNLQEKYRVGLNRIPAREVPIEIKPVNPPPLNQLQSMEPKQMFWVRARGYIGEGDIKMHCCVAAYISDYAFLGTAALPHRWQHKVRFMVSLDHSMWFHAPFRADHWMLYECESPWAEFKAAFDMFDADGGGDISVKELGTVMRMLGQTPTKEELDAIIEEVDEDGSGTIDFEEFLVMMVRQMKEDAKGKSEEELAECFRIFDRNADGYIDAEELAEIFRASGEHVTDEELESLMKDGDKNNDGRIDFDEFLKMMEGVQ</sequence>
<comment type="catalytic activity">
    <reaction evidence="22">
        <text>octanoyl-CoA + H2O = octanoate + CoA + H(+)</text>
        <dbReference type="Rhea" id="RHEA:30143"/>
        <dbReference type="ChEBI" id="CHEBI:15377"/>
        <dbReference type="ChEBI" id="CHEBI:15378"/>
        <dbReference type="ChEBI" id="CHEBI:25646"/>
        <dbReference type="ChEBI" id="CHEBI:57287"/>
        <dbReference type="ChEBI" id="CHEBI:57386"/>
    </reaction>
    <physiologicalReaction direction="left-to-right" evidence="22">
        <dbReference type="Rhea" id="RHEA:30144"/>
    </physiologicalReaction>
</comment>
<dbReference type="Proteomes" id="UP000002281">
    <property type="component" value="Chromosome 22"/>
</dbReference>
<dbReference type="InterPro" id="IPR049449">
    <property type="entry name" value="TesB_ACOT8-like_N"/>
</dbReference>
<evidence type="ECO:0000256" key="17">
    <source>
        <dbReference type="ARBA" id="ARBA00037002"/>
    </source>
</evidence>
<evidence type="ECO:0000256" key="25">
    <source>
        <dbReference type="ARBA" id="ARBA00048074"/>
    </source>
</evidence>
<evidence type="ECO:0000256" key="58">
    <source>
        <dbReference type="ARBA" id="ARBA00081380"/>
    </source>
</evidence>
<dbReference type="FunFam" id="1.10.238.10:FF:000107">
    <property type="entry name" value="Troponin C, skeletal muscle"/>
    <property type="match status" value="1"/>
</dbReference>
<evidence type="ECO:0000256" key="59">
    <source>
        <dbReference type="ARBA" id="ARBA00081859"/>
    </source>
</evidence>
<reference evidence="61" key="2">
    <citation type="submission" date="2025-08" db="UniProtKB">
        <authorList>
            <consortium name="Ensembl"/>
        </authorList>
    </citation>
    <scope>IDENTIFICATION</scope>
    <source>
        <strain evidence="61">Thoroughbred</strain>
    </source>
</reference>
<dbReference type="GO" id="GO:0033882">
    <property type="term" value="F:choloyl-CoA hydrolase activity"/>
    <property type="evidence" value="ECO:0007669"/>
    <property type="project" value="UniProtKB-EC"/>
</dbReference>
<organism evidence="61 62">
    <name type="scientific">Equus caballus</name>
    <name type="common">Horse</name>
    <dbReference type="NCBI Taxonomy" id="9796"/>
    <lineage>
        <taxon>Eukaryota</taxon>
        <taxon>Metazoa</taxon>
        <taxon>Chordata</taxon>
        <taxon>Craniata</taxon>
        <taxon>Vertebrata</taxon>
        <taxon>Euteleostomi</taxon>
        <taxon>Mammalia</taxon>
        <taxon>Eutheria</taxon>
        <taxon>Laurasiatheria</taxon>
        <taxon>Perissodactyla</taxon>
        <taxon>Equidae</taxon>
        <taxon>Equus</taxon>
    </lineage>
</organism>
<dbReference type="GO" id="GO:0006631">
    <property type="term" value="P:fatty acid metabolic process"/>
    <property type="evidence" value="ECO:0007669"/>
    <property type="project" value="UniProtKB-KW"/>
</dbReference>
<evidence type="ECO:0000256" key="6">
    <source>
        <dbReference type="ARBA" id="ARBA00022487"/>
    </source>
</evidence>
<comment type="catalytic activity">
    <reaction evidence="34">
        <text>chenodeoxycholoyl-CoA + H2O = chenodeoxycholate + CoA + H(+)</text>
        <dbReference type="Rhea" id="RHEA:31511"/>
        <dbReference type="ChEBI" id="CHEBI:15377"/>
        <dbReference type="ChEBI" id="CHEBI:15378"/>
        <dbReference type="ChEBI" id="CHEBI:36234"/>
        <dbReference type="ChEBI" id="CHEBI:57287"/>
        <dbReference type="ChEBI" id="CHEBI:62989"/>
        <dbReference type="EC" id="3.1.2.27"/>
    </reaction>
    <physiologicalReaction direction="left-to-right" evidence="34">
        <dbReference type="Rhea" id="RHEA:31512"/>
    </physiologicalReaction>
</comment>
<feature type="domain" description="EF-hand" evidence="60">
    <location>
        <begin position="351"/>
        <end position="386"/>
    </location>
</feature>
<name>A0A9L0TSG8_HORSE</name>
<dbReference type="GO" id="GO:0047603">
    <property type="term" value="F:acetoacetyl-CoA hydrolase activity"/>
    <property type="evidence" value="ECO:0007669"/>
    <property type="project" value="UniProtKB-EC"/>
</dbReference>
<dbReference type="GO" id="GO:0047994">
    <property type="term" value="F:hydroxymethylglutaryl-CoA hydrolase activity"/>
    <property type="evidence" value="ECO:0007669"/>
    <property type="project" value="UniProtKB-EC"/>
</dbReference>
<evidence type="ECO:0000256" key="5">
    <source>
        <dbReference type="ARBA" id="ARBA00011920"/>
    </source>
</evidence>
<comment type="catalytic activity">
    <reaction evidence="35">
        <text>hexanedioyl-CoA + H2O = hexanedioate + CoA + H(+)</text>
        <dbReference type="Rhea" id="RHEA:40583"/>
        <dbReference type="ChEBI" id="CHEBI:15377"/>
        <dbReference type="ChEBI" id="CHEBI:15378"/>
        <dbReference type="ChEBI" id="CHEBI:17128"/>
        <dbReference type="ChEBI" id="CHEBI:57287"/>
        <dbReference type="ChEBI" id="CHEBI:76327"/>
    </reaction>
    <physiologicalReaction direction="left-to-right" evidence="35">
        <dbReference type="Rhea" id="RHEA:40584"/>
    </physiologicalReaction>
</comment>
<keyword evidence="12" id="KW-0106">Calcium</keyword>
<comment type="catalytic activity">
    <reaction evidence="30">
        <text>decanedioyl-CoA + H2O = decanedioate + CoA + H(+)</text>
        <dbReference type="Rhea" id="RHEA:40591"/>
        <dbReference type="ChEBI" id="CHEBI:15377"/>
        <dbReference type="ChEBI" id="CHEBI:15378"/>
        <dbReference type="ChEBI" id="CHEBI:57287"/>
        <dbReference type="ChEBI" id="CHEBI:76283"/>
        <dbReference type="ChEBI" id="CHEBI:76316"/>
    </reaction>
    <physiologicalReaction direction="left-to-right" evidence="30">
        <dbReference type="Rhea" id="RHEA:40592"/>
    </physiologicalReaction>
</comment>
<evidence type="ECO:0000256" key="13">
    <source>
        <dbReference type="ARBA" id="ARBA00023098"/>
    </source>
</evidence>
<dbReference type="SUPFAM" id="SSF54637">
    <property type="entry name" value="Thioesterase/thiol ester dehydrase-isomerase"/>
    <property type="match status" value="2"/>
</dbReference>
<comment type="function">
    <text evidence="51">Catalyzes the hydrolysis of acyl-CoAs into free fatty acids and coenzyme A (CoASH), regulating their respective intracellular levels. Displays no strong substrate specificity with respect to the carboxylic acid moiety of Acyl-CoAs. Hydrolyzes medium length (C2 to C20) straight-chain, saturated and unsaturated acyl-CoAS but is inactive towards substrates with longer aliphatic chains. Moreover, it catalyzes the hydrolysis of CoA esters of bile acids, such as choloyl-CoA and chenodeoxycholoyl-CoA and competes with bile acid CoA:amino acid N-acyltransferase (BAAT). Is also able to hydrolyze CoA esters of dicarboxylic acids. It is involved in the metabolic regulation of peroxisome proliferation.</text>
</comment>
<comment type="catalytic activity">
    <reaction evidence="28">
        <text>acetoacetyl-CoA + H2O = acetoacetate + CoA + H(+)</text>
        <dbReference type="Rhea" id="RHEA:15673"/>
        <dbReference type="ChEBI" id="CHEBI:13705"/>
        <dbReference type="ChEBI" id="CHEBI:15377"/>
        <dbReference type="ChEBI" id="CHEBI:15378"/>
        <dbReference type="ChEBI" id="CHEBI:57286"/>
        <dbReference type="ChEBI" id="CHEBI:57287"/>
        <dbReference type="EC" id="3.1.2.11"/>
    </reaction>
    <physiologicalReaction direction="left-to-right" evidence="28">
        <dbReference type="Rhea" id="RHEA:15674"/>
    </physiologicalReaction>
</comment>
<keyword evidence="9" id="KW-0677">Repeat</keyword>
<gene>
    <name evidence="61" type="primary">ACOT8</name>
</gene>
<dbReference type="InterPro" id="IPR002048">
    <property type="entry name" value="EF_hand_dom"/>
</dbReference>
<dbReference type="GO" id="GO:0003986">
    <property type="term" value="F:acetyl-CoA hydrolase activity"/>
    <property type="evidence" value="ECO:0007669"/>
    <property type="project" value="UniProtKB-EC"/>
</dbReference>
<comment type="subunit">
    <text evidence="4">Homodimer.</text>
</comment>
<evidence type="ECO:0000256" key="51">
    <source>
        <dbReference type="ARBA" id="ARBA00057463"/>
    </source>
</evidence>
<evidence type="ECO:0000256" key="46">
    <source>
        <dbReference type="ARBA" id="ARBA00052112"/>
    </source>
</evidence>
<comment type="catalytic activity">
    <reaction evidence="47">
        <text>3alpha,7alpha,12alpha-trihydroxy-5beta-cholestan-26-oyl-CoA + H2O = 3alpha,7alpha,12alpha-trihydroxy-5beta-cholestan-26-oate + CoA + H(+)</text>
        <dbReference type="Rhea" id="RHEA:59936"/>
        <dbReference type="ChEBI" id="CHEBI:15377"/>
        <dbReference type="ChEBI" id="CHEBI:15378"/>
        <dbReference type="ChEBI" id="CHEBI:57287"/>
        <dbReference type="ChEBI" id="CHEBI:63001"/>
        <dbReference type="ChEBI" id="CHEBI:85674"/>
    </reaction>
    <physiologicalReaction direction="left-to-right" evidence="47">
        <dbReference type="Rhea" id="RHEA:59937"/>
    </physiologicalReaction>
</comment>
<evidence type="ECO:0000256" key="14">
    <source>
        <dbReference type="ARBA" id="ARBA00023140"/>
    </source>
</evidence>
<comment type="catalytic activity">
    <reaction evidence="48">
        <text>propanoyl-CoA + H2O = propanoate + CoA + H(+)</text>
        <dbReference type="Rhea" id="RHEA:40103"/>
        <dbReference type="ChEBI" id="CHEBI:15377"/>
        <dbReference type="ChEBI" id="CHEBI:15378"/>
        <dbReference type="ChEBI" id="CHEBI:17272"/>
        <dbReference type="ChEBI" id="CHEBI:57287"/>
        <dbReference type="ChEBI" id="CHEBI:57392"/>
    </reaction>
    <physiologicalReaction direction="left-to-right" evidence="48">
        <dbReference type="Rhea" id="RHEA:40104"/>
    </physiologicalReaction>
</comment>
<evidence type="ECO:0000256" key="4">
    <source>
        <dbReference type="ARBA" id="ARBA00011738"/>
    </source>
</evidence>
<evidence type="ECO:0000256" key="39">
    <source>
        <dbReference type="ARBA" id="ARBA00051487"/>
    </source>
</evidence>
<comment type="catalytic activity">
    <reaction evidence="50">
        <text>acetyl-CoA + H2O = acetate + CoA + H(+)</text>
        <dbReference type="Rhea" id="RHEA:20289"/>
        <dbReference type="ChEBI" id="CHEBI:15377"/>
        <dbReference type="ChEBI" id="CHEBI:15378"/>
        <dbReference type="ChEBI" id="CHEBI:30089"/>
        <dbReference type="ChEBI" id="CHEBI:57287"/>
        <dbReference type="ChEBI" id="CHEBI:57288"/>
        <dbReference type="EC" id="3.1.2.1"/>
    </reaction>
    <physiologicalReaction direction="left-to-right" evidence="50">
        <dbReference type="Rhea" id="RHEA:20290"/>
    </physiologicalReaction>
</comment>
<dbReference type="CDD" id="cd03444">
    <property type="entry name" value="Thioesterase_II_repeat1"/>
    <property type="match status" value="1"/>
</dbReference>
<evidence type="ECO:0000256" key="30">
    <source>
        <dbReference type="ARBA" id="ARBA00050576"/>
    </source>
</evidence>
<comment type="catalytic activity">
    <reaction evidence="49">
        <text>succinyl-CoA + H2O = succinate + CoA + H(+)</text>
        <dbReference type="Rhea" id="RHEA:11516"/>
        <dbReference type="ChEBI" id="CHEBI:15377"/>
        <dbReference type="ChEBI" id="CHEBI:15378"/>
        <dbReference type="ChEBI" id="CHEBI:30031"/>
        <dbReference type="ChEBI" id="CHEBI:57287"/>
        <dbReference type="ChEBI" id="CHEBI:57292"/>
        <dbReference type="EC" id="3.1.2.3"/>
    </reaction>
    <physiologicalReaction direction="left-to-right" evidence="49">
        <dbReference type="Rhea" id="RHEA:11517"/>
    </physiologicalReaction>
</comment>
<comment type="catalytic activity">
    <reaction evidence="39">
        <text>glutaryl-CoA + H2O = glutarate + CoA + H(+)</text>
        <dbReference type="Rhea" id="RHEA:40575"/>
        <dbReference type="ChEBI" id="CHEBI:15377"/>
        <dbReference type="ChEBI" id="CHEBI:15378"/>
        <dbReference type="ChEBI" id="CHEBI:30921"/>
        <dbReference type="ChEBI" id="CHEBI:57287"/>
        <dbReference type="ChEBI" id="CHEBI:57378"/>
    </reaction>
    <physiologicalReaction direction="left-to-right" evidence="39">
        <dbReference type="Rhea" id="RHEA:40576"/>
    </physiologicalReaction>
</comment>
<dbReference type="GO" id="GO:0005509">
    <property type="term" value="F:calcium ion binding"/>
    <property type="evidence" value="ECO:0007669"/>
    <property type="project" value="InterPro"/>
</dbReference>
<keyword evidence="62" id="KW-1185">Reference proteome</keyword>
<evidence type="ECO:0000256" key="40">
    <source>
        <dbReference type="ARBA" id="ARBA00051522"/>
    </source>
</evidence>
<evidence type="ECO:0000256" key="50">
    <source>
        <dbReference type="ARBA" id="ARBA00052880"/>
    </source>
</evidence>
<evidence type="ECO:0000256" key="11">
    <source>
        <dbReference type="ARBA" id="ARBA00022832"/>
    </source>
</evidence>
<reference evidence="61" key="3">
    <citation type="submission" date="2025-09" db="UniProtKB">
        <authorList>
            <consortium name="Ensembl"/>
        </authorList>
    </citation>
    <scope>IDENTIFICATION</scope>
    <source>
        <strain evidence="61">Thoroughbred</strain>
    </source>
</reference>
<comment type="catalytic activity">
    <reaction evidence="23">
        <text>hexadecanoyl-CoA + H2O = hexadecanoate + CoA + H(+)</text>
        <dbReference type="Rhea" id="RHEA:16645"/>
        <dbReference type="ChEBI" id="CHEBI:7896"/>
        <dbReference type="ChEBI" id="CHEBI:15377"/>
        <dbReference type="ChEBI" id="CHEBI:15378"/>
        <dbReference type="ChEBI" id="CHEBI:57287"/>
        <dbReference type="ChEBI" id="CHEBI:57379"/>
        <dbReference type="EC" id="3.1.2.2"/>
    </reaction>
    <physiologicalReaction direction="left-to-right" evidence="23">
        <dbReference type="Rhea" id="RHEA:16646"/>
    </physiologicalReaction>
</comment>
<dbReference type="GO" id="GO:0047617">
    <property type="term" value="F:fatty acyl-CoA hydrolase activity"/>
    <property type="evidence" value="ECO:0007669"/>
    <property type="project" value="InterPro"/>
</dbReference>
<comment type="catalytic activity">
    <reaction evidence="41">
        <text>2,6-dimethylheptanoyl-CoA + H2O = 2,6-dimethylheptanoate + CoA + H(+)</text>
        <dbReference type="Rhea" id="RHEA:59952"/>
        <dbReference type="ChEBI" id="CHEBI:15377"/>
        <dbReference type="ChEBI" id="CHEBI:15378"/>
        <dbReference type="ChEBI" id="CHEBI:57287"/>
        <dbReference type="ChEBI" id="CHEBI:84847"/>
        <dbReference type="ChEBI" id="CHEBI:143533"/>
    </reaction>
    <physiologicalReaction direction="left-to-right" evidence="41">
        <dbReference type="Rhea" id="RHEA:59953"/>
    </physiologicalReaction>
</comment>
<evidence type="ECO:0000256" key="54">
    <source>
        <dbReference type="ARBA" id="ARBA00066445"/>
    </source>
</evidence>
<comment type="catalytic activity">
    <reaction evidence="38">
        <text>octadecanoyl-CoA + H2O = octadecanoate + CoA + H(+)</text>
        <dbReference type="Rhea" id="RHEA:30139"/>
        <dbReference type="ChEBI" id="CHEBI:15377"/>
        <dbReference type="ChEBI" id="CHEBI:15378"/>
        <dbReference type="ChEBI" id="CHEBI:25629"/>
        <dbReference type="ChEBI" id="CHEBI:57287"/>
        <dbReference type="ChEBI" id="CHEBI:57394"/>
    </reaction>
    <physiologicalReaction direction="left-to-right" evidence="38">
        <dbReference type="Rhea" id="RHEA:30140"/>
    </physiologicalReaction>
</comment>
<evidence type="ECO:0000256" key="26">
    <source>
        <dbReference type="ARBA" id="ARBA00048180"/>
    </source>
</evidence>
<comment type="catalytic activity">
    <reaction evidence="45">
        <text>malonyl-CoA + H2O = malonate + CoA + H(+)</text>
        <dbReference type="Rhea" id="RHEA:40219"/>
        <dbReference type="ChEBI" id="CHEBI:15377"/>
        <dbReference type="ChEBI" id="CHEBI:15378"/>
        <dbReference type="ChEBI" id="CHEBI:15792"/>
        <dbReference type="ChEBI" id="CHEBI:57287"/>
        <dbReference type="ChEBI" id="CHEBI:57384"/>
    </reaction>
    <physiologicalReaction direction="left-to-right" evidence="45">
        <dbReference type="Rhea" id="RHEA:40220"/>
    </physiologicalReaction>
</comment>
<keyword evidence="14" id="KW-0576">Peroxisome</keyword>
<evidence type="ECO:0000313" key="62">
    <source>
        <dbReference type="Proteomes" id="UP000002281"/>
    </source>
</evidence>
<evidence type="ECO:0000256" key="56">
    <source>
        <dbReference type="ARBA" id="ARBA00068564"/>
    </source>
</evidence>
<comment type="catalytic activity">
    <reaction evidence="27">
        <text>hexanoyl-CoA + H2O = hexanoate + CoA + H(+)</text>
        <dbReference type="Rhea" id="RHEA:40115"/>
        <dbReference type="ChEBI" id="CHEBI:15377"/>
        <dbReference type="ChEBI" id="CHEBI:15378"/>
        <dbReference type="ChEBI" id="CHEBI:17120"/>
        <dbReference type="ChEBI" id="CHEBI:57287"/>
        <dbReference type="ChEBI" id="CHEBI:62620"/>
    </reaction>
    <physiologicalReaction direction="left-to-right" evidence="27">
        <dbReference type="Rhea" id="RHEA:40116"/>
    </physiologicalReaction>
</comment>
<dbReference type="GO" id="GO:0004778">
    <property type="term" value="F:succinyl-CoA hydrolase activity"/>
    <property type="evidence" value="ECO:0007669"/>
    <property type="project" value="UniProtKB-EC"/>
</dbReference>
<dbReference type="Pfam" id="PF13499">
    <property type="entry name" value="EF-hand_7"/>
    <property type="match status" value="2"/>
</dbReference>
<dbReference type="InterPro" id="IPR018247">
    <property type="entry name" value="EF_Hand_1_Ca_BS"/>
</dbReference>
<comment type="similarity">
    <text evidence="3">Belongs to the C/M/P thioester hydrolase family.</text>
</comment>
<comment type="subcellular location">
    <subcellularLocation>
        <location evidence="2">Peroxisome matrix</location>
    </subcellularLocation>
</comment>
<evidence type="ECO:0000256" key="48">
    <source>
        <dbReference type="ARBA" id="ARBA00052772"/>
    </source>
</evidence>
<evidence type="ECO:0000313" key="61">
    <source>
        <dbReference type="Ensembl" id="ENSECAP00000089972.1"/>
    </source>
</evidence>
<comment type="catalytic activity">
    <reaction evidence="43">
        <text>dodecanedioyl-CoA + H2O = dodecanedioate + CoA + H(+)</text>
        <dbReference type="Rhea" id="RHEA:40595"/>
        <dbReference type="ChEBI" id="CHEBI:15377"/>
        <dbReference type="ChEBI" id="CHEBI:15378"/>
        <dbReference type="ChEBI" id="CHEBI:57287"/>
        <dbReference type="ChEBI" id="CHEBI:76273"/>
        <dbReference type="ChEBI" id="CHEBI:76315"/>
    </reaction>
    <physiologicalReaction direction="left-to-right" evidence="43">
        <dbReference type="Rhea" id="RHEA:40596"/>
    </physiologicalReaction>
</comment>
<evidence type="ECO:0000256" key="20">
    <source>
        <dbReference type="ARBA" id="ARBA00038848"/>
    </source>
</evidence>
<evidence type="ECO:0000256" key="33">
    <source>
        <dbReference type="ARBA" id="ARBA00051162"/>
    </source>
</evidence>
<dbReference type="CDD" id="cd03445">
    <property type="entry name" value="Thioesterase_II_repeat2"/>
    <property type="match status" value="1"/>
</dbReference>
<dbReference type="Pfam" id="PF02551">
    <property type="entry name" value="Acyl_CoA_thio"/>
    <property type="match status" value="1"/>
</dbReference>
<comment type="similarity">
    <text evidence="19">Belongs to the troponin C family.</text>
</comment>
<comment type="catalytic activity">
    <reaction evidence="25">
        <text>dodecanoyl-CoA + H2O = dodecanoate + CoA + H(+)</text>
        <dbReference type="Rhea" id="RHEA:30135"/>
        <dbReference type="ChEBI" id="CHEBI:15377"/>
        <dbReference type="ChEBI" id="CHEBI:15378"/>
        <dbReference type="ChEBI" id="CHEBI:18262"/>
        <dbReference type="ChEBI" id="CHEBI:57287"/>
        <dbReference type="ChEBI" id="CHEBI:57375"/>
    </reaction>
    <physiologicalReaction direction="left-to-right" evidence="25">
        <dbReference type="Rhea" id="RHEA:30136"/>
    </physiologicalReaction>
</comment>
<dbReference type="SUPFAM" id="SSF47473">
    <property type="entry name" value="EF-hand"/>
    <property type="match status" value="1"/>
</dbReference>
<evidence type="ECO:0000256" key="3">
    <source>
        <dbReference type="ARBA" id="ARBA00006538"/>
    </source>
</evidence>
<evidence type="ECO:0000256" key="7">
    <source>
        <dbReference type="ARBA" id="ARBA00022593"/>
    </source>
</evidence>
<comment type="catalytic activity">
    <reaction evidence="46">
        <text>4,8-dimethylnonanoyl-CoA + H2O = 4,8-dimethylnonanoate + CoA + H(+)</text>
        <dbReference type="Rhea" id="RHEA:40223"/>
        <dbReference type="ChEBI" id="CHEBI:15377"/>
        <dbReference type="ChEBI" id="CHEBI:15378"/>
        <dbReference type="ChEBI" id="CHEBI:57287"/>
        <dbReference type="ChEBI" id="CHEBI:77061"/>
        <dbReference type="ChEBI" id="CHEBI:77063"/>
    </reaction>
    <physiologicalReaction direction="left-to-right" evidence="46">
        <dbReference type="Rhea" id="RHEA:40224"/>
    </physiologicalReaction>
</comment>
<evidence type="ECO:0000256" key="22">
    <source>
        <dbReference type="ARBA" id="ARBA00047588"/>
    </source>
</evidence>
<dbReference type="PANTHER" id="PTHR11066:SF34">
    <property type="entry name" value="ACYL-COENZYME A THIOESTERASE 8"/>
    <property type="match status" value="1"/>
</dbReference>
<evidence type="ECO:0000256" key="53">
    <source>
        <dbReference type="ARBA" id="ARBA00066314"/>
    </source>
</evidence>
<dbReference type="CDD" id="cd00051">
    <property type="entry name" value="EFh"/>
    <property type="match status" value="2"/>
</dbReference>
<evidence type="ECO:0000256" key="47">
    <source>
        <dbReference type="ARBA" id="ARBA00052155"/>
    </source>
</evidence>
<evidence type="ECO:0000256" key="9">
    <source>
        <dbReference type="ARBA" id="ARBA00022737"/>
    </source>
</evidence>